<keyword evidence="1" id="KW-0812">Transmembrane</keyword>
<evidence type="ECO:0000256" key="1">
    <source>
        <dbReference type="SAM" id="Phobius"/>
    </source>
</evidence>
<keyword evidence="1" id="KW-0472">Membrane</keyword>
<feature type="transmembrane region" description="Helical" evidence="1">
    <location>
        <begin position="35"/>
        <end position="53"/>
    </location>
</feature>
<dbReference type="Proteomes" id="UP001180536">
    <property type="component" value="Unassembled WGS sequence"/>
</dbReference>
<protein>
    <submittedName>
        <fullName evidence="2">Disulfide bond formation protein DsbB</fullName>
    </submittedName>
</protein>
<comment type="caution">
    <text evidence="2">The sequence shown here is derived from an EMBL/GenBank/DDBJ whole genome shotgun (WGS) entry which is preliminary data.</text>
</comment>
<reference evidence="2 3" key="1">
    <citation type="submission" date="2023-07" db="EMBL/GenBank/DDBJ databases">
        <title>Sorghum-associated microbial communities from plants grown in Nebraska, USA.</title>
        <authorList>
            <person name="Schachtman D."/>
        </authorList>
    </citation>
    <scope>NUCLEOTIDE SEQUENCE [LARGE SCALE GENOMIC DNA]</scope>
    <source>
        <strain evidence="2 3">BE310</strain>
    </source>
</reference>
<gene>
    <name evidence="2" type="ORF">J2X16_003485</name>
</gene>
<sequence length="60" mass="6677">MIARLLVGLLLFSAVVCFAFAIATGQARWRRMGLVIMKWTLIAALAFFAVLILERLALLL</sequence>
<proteinExistence type="predicted"/>
<keyword evidence="3" id="KW-1185">Reference proteome</keyword>
<dbReference type="EMBL" id="JAVDXQ010000004">
    <property type="protein sequence ID" value="MDR7298136.1"/>
    <property type="molecule type" value="Genomic_DNA"/>
</dbReference>
<evidence type="ECO:0000313" key="3">
    <source>
        <dbReference type="Proteomes" id="UP001180536"/>
    </source>
</evidence>
<name>A0ABU1ZBY6_9BURK</name>
<accession>A0ABU1ZBY6</accession>
<evidence type="ECO:0000313" key="2">
    <source>
        <dbReference type="EMBL" id="MDR7298136.1"/>
    </source>
</evidence>
<organism evidence="2 3">
    <name type="scientific">Pelomonas aquatica</name>
    <dbReference type="NCBI Taxonomy" id="431058"/>
    <lineage>
        <taxon>Bacteria</taxon>
        <taxon>Pseudomonadati</taxon>
        <taxon>Pseudomonadota</taxon>
        <taxon>Betaproteobacteria</taxon>
        <taxon>Burkholderiales</taxon>
        <taxon>Sphaerotilaceae</taxon>
        <taxon>Roseateles</taxon>
    </lineage>
</organism>
<keyword evidence="1" id="KW-1133">Transmembrane helix</keyword>